<protein>
    <submittedName>
        <fullName evidence="5">Transcriptional regulator, MarR family</fullName>
    </submittedName>
</protein>
<evidence type="ECO:0000313" key="6">
    <source>
        <dbReference type="Proteomes" id="UP000003111"/>
    </source>
</evidence>
<dbReference type="STRING" id="585531.HMPREF0063_10520"/>
<dbReference type="GO" id="GO:0006950">
    <property type="term" value="P:response to stress"/>
    <property type="evidence" value="ECO:0007669"/>
    <property type="project" value="TreeGrafter"/>
</dbReference>
<dbReference type="PROSITE" id="PS50995">
    <property type="entry name" value="HTH_MARR_2"/>
    <property type="match status" value="1"/>
</dbReference>
<evidence type="ECO:0000313" key="5">
    <source>
        <dbReference type="EMBL" id="EFQ83804.1"/>
    </source>
</evidence>
<keyword evidence="2" id="KW-0238">DNA-binding</keyword>
<dbReference type="InterPro" id="IPR000835">
    <property type="entry name" value="HTH_MarR-typ"/>
</dbReference>
<organism evidence="5 6">
    <name type="scientific">Aeromicrobium marinum DSM 15272</name>
    <dbReference type="NCBI Taxonomy" id="585531"/>
    <lineage>
        <taxon>Bacteria</taxon>
        <taxon>Bacillati</taxon>
        <taxon>Actinomycetota</taxon>
        <taxon>Actinomycetes</taxon>
        <taxon>Propionibacteriales</taxon>
        <taxon>Nocardioidaceae</taxon>
        <taxon>Aeromicrobium</taxon>
    </lineage>
</organism>
<evidence type="ECO:0000256" key="3">
    <source>
        <dbReference type="ARBA" id="ARBA00023163"/>
    </source>
</evidence>
<dbReference type="eggNOG" id="COG1846">
    <property type="taxonomic scope" value="Bacteria"/>
</dbReference>
<dbReference type="InterPro" id="IPR036390">
    <property type="entry name" value="WH_DNA-bd_sf"/>
</dbReference>
<dbReference type="PANTHER" id="PTHR33164:SF106">
    <property type="entry name" value="TRANSCRIPTIONAL REGULATORY PROTEIN"/>
    <property type="match status" value="1"/>
</dbReference>
<dbReference type="RefSeq" id="WP_007077542.1">
    <property type="nucleotide sequence ID" value="NZ_CM001024.1"/>
</dbReference>
<dbReference type="SMART" id="SM00347">
    <property type="entry name" value="HTH_MARR"/>
    <property type="match status" value="1"/>
</dbReference>
<evidence type="ECO:0000256" key="2">
    <source>
        <dbReference type="ARBA" id="ARBA00023125"/>
    </source>
</evidence>
<dbReference type="PRINTS" id="PR00598">
    <property type="entry name" value="HTHMARR"/>
</dbReference>
<dbReference type="GO" id="GO:0003700">
    <property type="term" value="F:DNA-binding transcription factor activity"/>
    <property type="evidence" value="ECO:0007669"/>
    <property type="project" value="InterPro"/>
</dbReference>
<dbReference type="Pfam" id="PF12802">
    <property type="entry name" value="MarR_2"/>
    <property type="match status" value="1"/>
</dbReference>
<gene>
    <name evidence="5" type="ORF">HMPREF0063_10520</name>
</gene>
<keyword evidence="1" id="KW-0805">Transcription regulation</keyword>
<dbReference type="Gene3D" id="1.10.10.10">
    <property type="entry name" value="Winged helix-like DNA-binding domain superfamily/Winged helix DNA-binding domain"/>
    <property type="match status" value="1"/>
</dbReference>
<dbReference type="SUPFAM" id="SSF46785">
    <property type="entry name" value="Winged helix' DNA-binding domain"/>
    <property type="match status" value="1"/>
</dbReference>
<comment type="caution">
    <text evidence="5">The sequence shown here is derived from an EMBL/GenBank/DDBJ whole genome shotgun (WGS) entry which is preliminary data.</text>
</comment>
<accession>E2S980</accession>
<dbReference type="GO" id="GO:0003677">
    <property type="term" value="F:DNA binding"/>
    <property type="evidence" value="ECO:0007669"/>
    <property type="project" value="UniProtKB-KW"/>
</dbReference>
<keyword evidence="3" id="KW-0804">Transcription</keyword>
<dbReference type="HOGENOM" id="CLU_083287_1_0_11"/>
<feature type="domain" description="HTH marR-type" evidence="4">
    <location>
        <begin position="7"/>
        <end position="139"/>
    </location>
</feature>
<name>E2S980_9ACTN</name>
<evidence type="ECO:0000259" key="4">
    <source>
        <dbReference type="PROSITE" id="PS50995"/>
    </source>
</evidence>
<dbReference type="PANTHER" id="PTHR33164">
    <property type="entry name" value="TRANSCRIPTIONAL REGULATOR, MARR FAMILY"/>
    <property type="match status" value="1"/>
</dbReference>
<keyword evidence="6" id="KW-1185">Reference proteome</keyword>
<dbReference type="EMBL" id="ACLF03000003">
    <property type="protein sequence ID" value="EFQ83804.1"/>
    <property type="molecule type" value="Genomic_DNA"/>
</dbReference>
<reference evidence="5" key="1">
    <citation type="submission" date="2010-08" db="EMBL/GenBank/DDBJ databases">
        <authorList>
            <person name="Muzny D."/>
            <person name="Qin X."/>
            <person name="Buhay C."/>
            <person name="Dugan-Rocha S."/>
            <person name="Ding Y."/>
            <person name="Chen G."/>
            <person name="Hawes A."/>
            <person name="Holder M."/>
            <person name="Jhangiani S."/>
            <person name="Johnson A."/>
            <person name="Khan Z."/>
            <person name="Li Z."/>
            <person name="Liu W."/>
            <person name="Liu X."/>
            <person name="Perez L."/>
            <person name="Shen H."/>
            <person name="Wang Q."/>
            <person name="Watt J."/>
            <person name="Xi L."/>
            <person name="Xin Y."/>
            <person name="Zhou J."/>
            <person name="Deng J."/>
            <person name="Jiang H."/>
            <person name="Liu Y."/>
            <person name="Qu J."/>
            <person name="Song X.-Z."/>
            <person name="Zhang L."/>
            <person name="Villasana D."/>
            <person name="Johnson A."/>
            <person name="Liu J."/>
            <person name="Liyanage D."/>
            <person name="Lorensuhewa L."/>
            <person name="Robinson T."/>
            <person name="Song A."/>
            <person name="Song B.-B."/>
            <person name="Dinh H."/>
            <person name="Thornton R."/>
            <person name="Coyle M."/>
            <person name="Francisco L."/>
            <person name="Jackson L."/>
            <person name="Javaid M."/>
            <person name="Korchina V."/>
            <person name="Kovar C."/>
            <person name="Mata R."/>
            <person name="Mathew T."/>
            <person name="Ngo R."/>
            <person name="Nguyen L."/>
            <person name="Nguyen N."/>
            <person name="Okwuonu G."/>
            <person name="Ongeri F."/>
            <person name="Pham C."/>
            <person name="Simmons D."/>
            <person name="Wilczek-Boney K."/>
            <person name="Hale W."/>
            <person name="Jakkamsetti A."/>
            <person name="Pham P."/>
            <person name="Ruth R."/>
            <person name="San Lucas F."/>
            <person name="Warren J."/>
            <person name="Zhang J."/>
            <person name="Zhao Z."/>
            <person name="Zhou C."/>
            <person name="Zhu D."/>
            <person name="Lee S."/>
            <person name="Bess C."/>
            <person name="Blankenburg K."/>
            <person name="Forbes L."/>
            <person name="Fu Q."/>
            <person name="Gubbala S."/>
            <person name="Hirani K."/>
            <person name="Jayaseelan J.C."/>
            <person name="Lara F."/>
            <person name="Munidasa M."/>
            <person name="Palculict T."/>
            <person name="Patil S."/>
            <person name="Pu L.-L."/>
            <person name="Saada N."/>
            <person name="Tang L."/>
            <person name="Weissenberger G."/>
            <person name="Zhu Y."/>
            <person name="Hemphill L."/>
            <person name="Shang Y."/>
            <person name="Youmans B."/>
            <person name="Ayvaz T."/>
            <person name="Ross M."/>
            <person name="Santibanez J."/>
            <person name="Aqrawi P."/>
            <person name="Gross S."/>
            <person name="Joshi V."/>
            <person name="Fowler G."/>
            <person name="Nazareth L."/>
            <person name="Reid J."/>
            <person name="Worley K."/>
            <person name="Petrosino J."/>
            <person name="Highlander S."/>
            <person name="Gibbs R."/>
        </authorList>
    </citation>
    <scope>NUCLEOTIDE SEQUENCE [LARGE SCALE GENOMIC DNA]</scope>
    <source>
        <strain evidence="5">DSM 15272</strain>
    </source>
</reference>
<dbReference type="AlphaFoldDB" id="E2S980"/>
<dbReference type="InterPro" id="IPR036388">
    <property type="entry name" value="WH-like_DNA-bd_sf"/>
</dbReference>
<sequence length="157" mass="17373">MERAAAGDDLVRELRTFAGEIEHYIGEMSHHHTMHRSDLTALAHVMDGHEVTPKDVSEALGLSASATSALLDRLERAGHVTRSRSTVDRRSIHLEVTDTAREVGSSIFTPLAMHVRQVLARHGTDELERTAALLAELNTAVRAARRDVRAMDPPQER</sequence>
<dbReference type="OrthoDB" id="162531at2"/>
<dbReference type="InterPro" id="IPR039422">
    <property type="entry name" value="MarR/SlyA-like"/>
</dbReference>
<dbReference type="InterPro" id="IPR023187">
    <property type="entry name" value="Tscrpt_reg_MarR-type_CS"/>
</dbReference>
<evidence type="ECO:0000256" key="1">
    <source>
        <dbReference type="ARBA" id="ARBA00023015"/>
    </source>
</evidence>
<dbReference type="Proteomes" id="UP000003111">
    <property type="component" value="Unassembled WGS sequence"/>
</dbReference>
<dbReference type="PROSITE" id="PS01117">
    <property type="entry name" value="HTH_MARR_1"/>
    <property type="match status" value="1"/>
</dbReference>
<proteinExistence type="predicted"/>